<dbReference type="InterPro" id="IPR051678">
    <property type="entry name" value="AGP_Transferase"/>
</dbReference>
<dbReference type="PIRSF" id="PIRSF000706">
    <property type="entry name" value="Kanamycin_kin"/>
    <property type="match status" value="1"/>
</dbReference>
<dbReference type="NCBIfam" id="NF033068">
    <property type="entry name" value="APH_3p"/>
    <property type="match status" value="1"/>
</dbReference>
<dbReference type="RefSeq" id="WP_212967052.1">
    <property type="nucleotide sequence ID" value="NZ_BORB01000036.1"/>
</dbReference>
<dbReference type="CDD" id="cd05150">
    <property type="entry name" value="APH"/>
    <property type="match status" value="1"/>
</dbReference>
<proteinExistence type="inferred from homology"/>
<gene>
    <name evidence="9" type="ORF">J8TS2_34220</name>
</gene>
<keyword evidence="3 7" id="KW-0547">Nucleotide-binding</keyword>
<dbReference type="SUPFAM" id="SSF56112">
    <property type="entry name" value="Protein kinase-like (PK-like)"/>
    <property type="match status" value="1"/>
</dbReference>
<dbReference type="Proteomes" id="UP000679950">
    <property type="component" value="Unassembled WGS sequence"/>
</dbReference>
<comment type="caution">
    <text evidence="9">The sequence shown here is derived from an EMBL/GenBank/DDBJ whole genome shotgun (WGS) entry which is preliminary data.</text>
</comment>
<sequence>MQSDPKKLERIITGYTWQQVTIGHSEASTFLLKKESHSLYLKTQAINAIEPLQIEQEKMEWLQGKLAVPEVLYYGEDDKKEYLLMTEIKGIDASDSSHNTNLPHVIKLLAKGLREIHSISVEHCPFQRTLAVTIQEARERVNKNLVDLEDLDEERKGKNAEELFQELLEKRPKDEDLVFTHGDYCLPNIILHHNEVSGFIDLGRAGVADRYQDIALAVRSIAYNFGDQLISLFLKEYGIEEVDEEKIDFYQLLDEFF</sequence>
<name>A0ABQ4KME7_9BACI</name>
<keyword evidence="4 7" id="KW-0418">Kinase</keyword>
<evidence type="ECO:0000256" key="5">
    <source>
        <dbReference type="ARBA" id="ARBA00022840"/>
    </source>
</evidence>
<feature type="domain" description="Aminoglycoside phosphotransferase" evidence="8">
    <location>
        <begin position="25"/>
        <end position="247"/>
    </location>
</feature>
<dbReference type="Gene3D" id="3.30.200.20">
    <property type="entry name" value="Phosphorylase Kinase, domain 1"/>
    <property type="match status" value="1"/>
</dbReference>
<evidence type="ECO:0000256" key="3">
    <source>
        <dbReference type="ARBA" id="ARBA00022741"/>
    </source>
</evidence>
<evidence type="ECO:0000256" key="2">
    <source>
        <dbReference type="ARBA" id="ARBA00022679"/>
    </source>
</evidence>
<dbReference type="InterPro" id="IPR002575">
    <property type="entry name" value="Aminoglycoside_PTrfase"/>
</dbReference>
<protein>
    <submittedName>
        <fullName evidence="9">Aminoglycoside phosphotransferase APH(3')</fullName>
    </submittedName>
</protein>
<comment type="similarity">
    <text evidence="1 7">Belongs to the aminoglycoside phosphotransferase family.</text>
</comment>
<evidence type="ECO:0000313" key="10">
    <source>
        <dbReference type="Proteomes" id="UP000679950"/>
    </source>
</evidence>
<reference evidence="9 10" key="1">
    <citation type="submission" date="2021-03" db="EMBL/GenBank/DDBJ databases">
        <title>Antimicrobial resistance genes in bacteria isolated from Japanese honey, and their potential for conferring macrolide and lincosamide resistance in the American foulbrood pathogen Paenibacillus larvae.</title>
        <authorList>
            <person name="Okamoto M."/>
            <person name="Kumagai M."/>
            <person name="Kanamori H."/>
            <person name="Takamatsu D."/>
        </authorList>
    </citation>
    <scope>NUCLEOTIDE SEQUENCE [LARGE SCALE GENOMIC DNA]</scope>
    <source>
        <strain evidence="9 10">J8TS2</strain>
    </source>
</reference>
<dbReference type="Gene3D" id="3.90.1200.10">
    <property type="match status" value="1"/>
</dbReference>
<keyword evidence="5 7" id="KW-0067">ATP-binding</keyword>
<keyword evidence="2 7" id="KW-0808">Transferase</keyword>
<keyword evidence="10" id="KW-1185">Reference proteome</keyword>
<dbReference type="EMBL" id="BORB01000036">
    <property type="protein sequence ID" value="GIN59103.1"/>
    <property type="molecule type" value="Genomic_DNA"/>
</dbReference>
<evidence type="ECO:0000259" key="8">
    <source>
        <dbReference type="Pfam" id="PF01636"/>
    </source>
</evidence>
<dbReference type="PANTHER" id="PTHR21310:SF41">
    <property type="entry name" value="3'-PHOSPHOTRANSFERASE, PUTATIVE-RELATED"/>
    <property type="match status" value="1"/>
</dbReference>
<dbReference type="InterPro" id="IPR011009">
    <property type="entry name" value="Kinase-like_dom_sf"/>
</dbReference>
<dbReference type="PANTHER" id="PTHR21310">
    <property type="entry name" value="AMINOGLYCOSIDE PHOSPHOTRANSFERASE-RELATED-RELATED"/>
    <property type="match status" value="1"/>
</dbReference>
<evidence type="ECO:0000313" key="9">
    <source>
        <dbReference type="EMBL" id="GIN59103.1"/>
    </source>
</evidence>
<dbReference type="InterPro" id="IPR024165">
    <property type="entry name" value="Kan/Strep_kinase"/>
</dbReference>
<accession>A0ABQ4KME7</accession>
<evidence type="ECO:0000256" key="6">
    <source>
        <dbReference type="ARBA" id="ARBA00023251"/>
    </source>
</evidence>
<evidence type="ECO:0000256" key="1">
    <source>
        <dbReference type="ARBA" id="ARBA00006219"/>
    </source>
</evidence>
<organism evidence="9 10">
    <name type="scientific">Lederbergia ruris</name>
    <dbReference type="NCBI Taxonomy" id="217495"/>
    <lineage>
        <taxon>Bacteria</taxon>
        <taxon>Bacillati</taxon>
        <taxon>Bacillota</taxon>
        <taxon>Bacilli</taxon>
        <taxon>Bacillales</taxon>
        <taxon>Bacillaceae</taxon>
        <taxon>Lederbergia</taxon>
    </lineage>
</organism>
<evidence type="ECO:0000256" key="4">
    <source>
        <dbReference type="ARBA" id="ARBA00022777"/>
    </source>
</evidence>
<evidence type="ECO:0000256" key="7">
    <source>
        <dbReference type="PIRNR" id="PIRNR000706"/>
    </source>
</evidence>
<keyword evidence="6 7" id="KW-0046">Antibiotic resistance</keyword>
<dbReference type="Pfam" id="PF01636">
    <property type="entry name" value="APH"/>
    <property type="match status" value="1"/>
</dbReference>